<proteinExistence type="predicted"/>
<evidence type="ECO:0000313" key="1">
    <source>
        <dbReference type="EnsemblMetazoa" id="ACOM034021-PA.1"/>
    </source>
</evidence>
<dbReference type="AlphaFoldDB" id="A0A8W7PLJ6"/>
<organism evidence="1">
    <name type="scientific">Anopheles coluzzii</name>
    <name type="common">African malaria mosquito</name>
    <dbReference type="NCBI Taxonomy" id="1518534"/>
    <lineage>
        <taxon>Eukaryota</taxon>
        <taxon>Metazoa</taxon>
        <taxon>Ecdysozoa</taxon>
        <taxon>Arthropoda</taxon>
        <taxon>Hexapoda</taxon>
        <taxon>Insecta</taxon>
        <taxon>Pterygota</taxon>
        <taxon>Neoptera</taxon>
        <taxon>Endopterygota</taxon>
        <taxon>Diptera</taxon>
        <taxon>Nematocera</taxon>
        <taxon>Culicoidea</taxon>
        <taxon>Culicidae</taxon>
        <taxon>Anophelinae</taxon>
        <taxon>Anopheles</taxon>
    </lineage>
</organism>
<name>A0A8W7PLJ6_ANOCL</name>
<protein>
    <submittedName>
        <fullName evidence="1">Uncharacterized protein</fullName>
    </submittedName>
</protein>
<accession>A0A8W7PLJ6</accession>
<dbReference type="EnsemblMetazoa" id="ACOM034021-RA">
    <property type="protein sequence ID" value="ACOM034021-PA.1"/>
    <property type="gene ID" value="ACOM034021"/>
</dbReference>
<dbReference type="Proteomes" id="UP000075882">
    <property type="component" value="Unassembled WGS sequence"/>
</dbReference>
<reference evidence="1" key="1">
    <citation type="submission" date="2022-08" db="UniProtKB">
        <authorList>
            <consortium name="EnsemblMetazoa"/>
        </authorList>
    </citation>
    <scope>IDENTIFICATION</scope>
</reference>
<sequence>MDIYSPGRIETFSRFFASLERSTAHHRALLLLLEMFNSDCFTATGDSNGPGPPADLLLEGSFPDLERVLVRCQQTLVIAPPFDERKASRFAGGVCQRKHNILGRKDSIAPPTAGCPLVSGAPPPFAAFRGRKASLSTATSYTRRPR</sequence>